<reference evidence="1 2" key="1">
    <citation type="submission" date="2013-01" db="EMBL/GenBank/DDBJ databases">
        <authorList>
            <person name="Fiebig A."/>
            <person name="Goeker M."/>
            <person name="Klenk H.-P.P."/>
        </authorList>
    </citation>
    <scope>NUCLEOTIDE SEQUENCE [LARGE SCALE GENOMIC DNA]</scope>
    <source>
        <strain evidence="1 2">DSM 17069</strain>
    </source>
</reference>
<evidence type="ECO:0000313" key="2">
    <source>
        <dbReference type="Proteomes" id="UP000030021"/>
    </source>
</evidence>
<dbReference type="EMBL" id="AONH01000006">
    <property type="protein sequence ID" value="KGM88825.1"/>
    <property type="molecule type" value="Genomic_DNA"/>
</dbReference>
<dbReference type="Proteomes" id="UP000030021">
    <property type="component" value="Unassembled WGS sequence"/>
</dbReference>
<sequence>MLIMLLGLVAGAARAEEPALARYVTDDNVDVYVALFDGQAVELAGCANEGAARALIEMPNDRPISDRTQVDLTDSAALGAHPSIPCNPPPLAEAAWPETVPIWADLAANGRYLLAAPNGAGFYALDAKCEAIKTALSIRERTQGPGFQGFGQPDPLELRLTINCGPGADAEGPLVTDPESGEDGWTLHSAELFMSEAGLPDTLLVASAPMGEGRGYLPIRRLDGVEIAPVFLEGGARLEAAKAALRELFSVPEDAEVSPLGFEALEAVQSALFADICTMDCDGYDHAHGFFAVPGIDVALSFEGVEQTPAALDILGRDLSGLRFGDGRALWLQGCAAVASALGIVPGEGDWKFMVRAAHSGSSQAEAMRCSAARAATCIRVIGPDLPLVPEVFEASGSCVGKTRLVVRLPEAVTATAPLLIDAEQGFAEVEIAPMPGLERAILTVPADASRAASPCLLSSPRVMIHGRGDLRLMLRDVTLRRRVAEVPQEAIGLHVDTGTLVTDGVIMVADGDAGLPPERGISLCSGEYFARATRVHAGTIAVQGSNSRLAISGAPGAPTTLGSARYAISVSAKTEMILSNVTLTGRVGASLFNASLDAMNVRLVSTDAQSGSSTALQFRGISEAQLMQSTAQGFACVGTFWTAGSAAVFTLPGNDLVADNTRPSCGAGVVQIIE</sequence>
<proteinExistence type="predicted"/>
<comment type="caution">
    <text evidence="1">The sequence shown here is derived from an EMBL/GenBank/DDBJ whole genome shotgun (WGS) entry which is preliminary data.</text>
</comment>
<dbReference type="PATRIC" id="fig|1288298.3.peg.1247"/>
<dbReference type="eggNOG" id="ENOG5031A6F">
    <property type="taxonomic scope" value="Bacteria"/>
</dbReference>
<dbReference type="AlphaFoldDB" id="A0A0A0HNP1"/>
<gene>
    <name evidence="1" type="ORF">rosmuc_01235</name>
</gene>
<protein>
    <submittedName>
        <fullName evidence="1">Uncharacterized protein</fullName>
    </submittedName>
</protein>
<organism evidence="1 2">
    <name type="scientific">Roseovarius mucosus DSM 17069</name>
    <dbReference type="NCBI Taxonomy" id="1288298"/>
    <lineage>
        <taxon>Bacteria</taxon>
        <taxon>Pseudomonadati</taxon>
        <taxon>Pseudomonadota</taxon>
        <taxon>Alphaproteobacteria</taxon>
        <taxon>Rhodobacterales</taxon>
        <taxon>Roseobacteraceae</taxon>
        <taxon>Roseovarius</taxon>
    </lineage>
</organism>
<name>A0A0A0HNP1_9RHOB</name>
<dbReference type="STRING" id="215743.ROSMUCSMR3_01571"/>
<accession>A0A0A0HNP1</accession>
<evidence type="ECO:0000313" key="1">
    <source>
        <dbReference type="EMBL" id="KGM88825.1"/>
    </source>
</evidence>
<dbReference type="HOGENOM" id="CLU_412679_0_0_5"/>